<dbReference type="AlphaFoldDB" id="M1Z904"/>
<dbReference type="Proteomes" id="UP000245423">
    <property type="component" value="Chromosome 1"/>
</dbReference>
<dbReference type="Pfam" id="PF05991">
    <property type="entry name" value="NYN_YacP"/>
    <property type="match status" value="1"/>
</dbReference>
<dbReference type="RefSeq" id="WP_005584065.1">
    <property type="nucleotide sequence ID" value="NZ_LT669839.1"/>
</dbReference>
<dbReference type="InterPro" id="IPR010298">
    <property type="entry name" value="YacP-like"/>
</dbReference>
<organism evidence="1 2">
    <name type="scientific">[Clostridium] ultunense Esp</name>
    <dbReference type="NCBI Taxonomy" id="1288971"/>
    <lineage>
        <taxon>Bacteria</taxon>
        <taxon>Bacillati</taxon>
        <taxon>Bacillota</taxon>
        <taxon>Tissierellia</taxon>
        <taxon>Tissierellales</taxon>
        <taxon>Tepidimicrobiaceae</taxon>
        <taxon>Schnuerera</taxon>
    </lineage>
</organism>
<protein>
    <submittedName>
        <fullName evidence="1">Putative ribonuclease with PIN and NYN domains</fullName>
    </submittedName>
</protein>
<keyword evidence="2" id="KW-1185">Reference proteome</keyword>
<sequence length="177" mass="20895">MKRKDNEYKEYLFVDGYNIINSWSNLRELSNLNLEVAREELIETMAEYQHYSGIKVIVVFDAHMVKGNAGKKEMVKGVEVIYTKENETADQYIEKTLDDIGRIKRVRVATSDWMEQQIVLGRGGTRVSARELEVEIFNQRKLMMRKKSKEKDQTDLFIGRLDEEVINKLNKWRKNNE</sequence>
<dbReference type="OrthoDB" id="9792160at2"/>
<evidence type="ECO:0000313" key="2">
    <source>
        <dbReference type="Proteomes" id="UP000245423"/>
    </source>
</evidence>
<dbReference type="PANTHER" id="PTHR34547">
    <property type="entry name" value="YACP-LIKE NYN DOMAIN PROTEIN"/>
    <property type="match status" value="1"/>
</dbReference>
<gene>
    <name evidence="1" type="primary">yacP</name>
    <name evidence="1" type="ORF">CUESP1_3282</name>
</gene>
<dbReference type="HOGENOM" id="CLU_101326_1_0_9"/>
<reference evidence="1 2" key="1">
    <citation type="submission" date="2016-11" db="EMBL/GenBank/DDBJ databases">
        <authorList>
            <person name="Manzoor S."/>
        </authorList>
    </citation>
    <scope>NUCLEOTIDE SEQUENCE [LARGE SCALE GENOMIC DNA]</scope>
    <source>
        <strain evidence="1">Clostridium ultunense strain Esp</strain>
    </source>
</reference>
<dbReference type="CDD" id="cd10912">
    <property type="entry name" value="PIN_YacP-like"/>
    <property type="match status" value="1"/>
</dbReference>
<evidence type="ECO:0000313" key="1">
    <source>
        <dbReference type="EMBL" id="SHD78607.1"/>
    </source>
</evidence>
<dbReference type="EMBL" id="LT669839">
    <property type="protein sequence ID" value="SHD78607.1"/>
    <property type="molecule type" value="Genomic_DNA"/>
</dbReference>
<proteinExistence type="predicted"/>
<accession>M1Z904</accession>
<dbReference type="PANTHER" id="PTHR34547:SF1">
    <property type="entry name" value="YACP-LIKE NYN DOMAIN PROTEIN"/>
    <property type="match status" value="1"/>
</dbReference>
<name>M1Z904_9FIRM</name>